<evidence type="ECO:0000313" key="7">
    <source>
        <dbReference type="Proteomes" id="UP000076154"/>
    </source>
</evidence>
<evidence type="ECO:0000256" key="1">
    <source>
        <dbReference type="ARBA" id="ARBA00022574"/>
    </source>
</evidence>
<dbReference type="InterPro" id="IPR015943">
    <property type="entry name" value="WD40/YVTN_repeat-like_dom_sf"/>
</dbReference>
<dbReference type="Pfam" id="PF00400">
    <property type="entry name" value="WD40"/>
    <property type="match status" value="1"/>
</dbReference>
<dbReference type="InParanoid" id="A0A369JWG0"/>
<evidence type="ECO:0000256" key="3">
    <source>
        <dbReference type="ARBA" id="ARBA00037931"/>
    </source>
</evidence>
<keyword evidence="1" id="KW-0853">WD repeat</keyword>
<dbReference type="PANTHER" id="PTHR19854">
    <property type="entry name" value="TRANSDUCIN BETA-LIKE 3"/>
    <property type="match status" value="1"/>
</dbReference>
<comment type="similarity">
    <text evidence="3">Belongs to the WD repeat ASA1 family.</text>
</comment>
<proteinExistence type="inferred from homology"/>
<dbReference type="Proteomes" id="UP000076154">
    <property type="component" value="Unassembled WGS sequence"/>
</dbReference>
<organism evidence="6 7">
    <name type="scientific">Hypsizygus marmoreus</name>
    <name type="common">White beech mushroom</name>
    <name type="synonym">Agaricus marmoreus</name>
    <dbReference type="NCBI Taxonomy" id="39966"/>
    <lineage>
        <taxon>Eukaryota</taxon>
        <taxon>Fungi</taxon>
        <taxon>Dikarya</taxon>
        <taxon>Basidiomycota</taxon>
        <taxon>Agaricomycotina</taxon>
        <taxon>Agaricomycetes</taxon>
        <taxon>Agaricomycetidae</taxon>
        <taxon>Agaricales</taxon>
        <taxon>Tricholomatineae</taxon>
        <taxon>Lyophyllaceae</taxon>
        <taxon>Hypsizygus</taxon>
    </lineage>
</organism>
<protein>
    <recommendedName>
        <fullName evidence="4">ASTRA-associated protein 1</fullName>
    </recommendedName>
</protein>
<evidence type="ECO:0000313" key="6">
    <source>
        <dbReference type="EMBL" id="RDB25570.1"/>
    </source>
</evidence>
<comment type="caution">
    <text evidence="6">The sequence shown here is derived from an EMBL/GenBank/DDBJ whole genome shotgun (WGS) entry which is preliminary data.</text>
</comment>
<dbReference type="SUPFAM" id="SSF50978">
    <property type="entry name" value="WD40 repeat-like"/>
    <property type="match status" value="1"/>
</dbReference>
<keyword evidence="2" id="KW-0677">Repeat</keyword>
<dbReference type="EMBL" id="LUEZ02000040">
    <property type="protein sequence ID" value="RDB25570.1"/>
    <property type="molecule type" value="Genomic_DNA"/>
</dbReference>
<feature type="region of interest" description="Disordered" evidence="5">
    <location>
        <begin position="348"/>
        <end position="381"/>
    </location>
</feature>
<dbReference type="InterPro" id="IPR036322">
    <property type="entry name" value="WD40_repeat_dom_sf"/>
</dbReference>
<sequence length="409" mass="44907">MTAPPPPPSPTHILRTHTSPISALSFSPDNERLYSGDSAGHVVVTSTRSLRAITSWNAHTDSVLGVEEWGQRVITHARDNKLHVWTRVEELPPSARLGGSAAQADLPRPTLCYSMDVNALNYCRFSLLNLSRGNDAAALIALPNLVDSSVADVWSLPARERIHAAIGQAGRKSIFSSEPGERSQTGIIMSLHLFSVARSSSSSSQLDDELRLLCAYENGGVTLRRYVRTEKEKSVEGAGWDVVWDVKVHVDTIMAMRVSRKNDFALTVSADHIVGRYDLMETKEPIAHKTKHPGNAAIAIRDDGRVCAIAGWDGRVRLYSTRSLKPLGTLKYHKTGCQAVEFARSISTATEEIPGDDHHKEEGDEEEEDDDGSGAEMSLEEKADRARWLVAGGKDTRVSIWSLMSFEKS</sequence>
<dbReference type="OrthoDB" id="7668193at2759"/>
<accession>A0A369JWG0</accession>
<dbReference type="PANTHER" id="PTHR19854:SF1">
    <property type="entry name" value="GUANINE NUCLEOTIDE-BINDING PROTEIN SUBUNIT BETA-LIKE PROTEIN 1"/>
    <property type="match status" value="1"/>
</dbReference>
<evidence type="ECO:0000256" key="4">
    <source>
        <dbReference type="ARBA" id="ARBA00040563"/>
    </source>
</evidence>
<evidence type="ECO:0000256" key="5">
    <source>
        <dbReference type="SAM" id="MobiDB-lite"/>
    </source>
</evidence>
<keyword evidence="7" id="KW-1185">Reference proteome</keyword>
<dbReference type="STRING" id="39966.A0A369JWG0"/>
<dbReference type="Gene3D" id="2.130.10.10">
    <property type="entry name" value="YVTN repeat-like/Quinoprotein amine dehydrogenase"/>
    <property type="match status" value="2"/>
</dbReference>
<gene>
    <name evidence="6" type="primary">asa1</name>
    <name evidence="6" type="ORF">Hypma_006823</name>
</gene>
<dbReference type="InterPro" id="IPR001680">
    <property type="entry name" value="WD40_rpt"/>
</dbReference>
<reference evidence="6" key="1">
    <citation type="submission" date="2018-04" db="EMBL/GenBank/DDBJ databases">
        <title>Whole genome sequencing of Hypsizygus marmoreus.</title>
        <authorList>
            <person name="Choi I.-G."/>
            <person name="Min B."/>
            <person name="Kim J.-G."/>
            <person name="Kim S."/>
            <person name="Oh Y.-L."/>
            <person name="Kong W.-S."/>
            <person name="Park H."/>
            <person name="Jeong J."/>
            <person name="Song E.-S."/>
        </authorList>
    </citation>
    <scope>NUCLEOTIDE SEQUENCE [LARGE SCALE GENOMIC DNA]</scope>
    <source>
        <strain evidence="6">51987-8</strain>
    </source>
</reference>
<dbReference type="FunCoup" id="A0A369JWG0">
    <property type="interactions" value="174"/>
</dbReference>
<feature type="compositionally biased region" description="Acidic residues" evidence="5">
    <location>
        <begin position="363"/>
        <end position="373"/>
    </location>
</feature>
<dbReference type="AlphaFoldDB" id="A0A369JWG0"/>
<name>A0A369JWG0_HYPMA</name>
<dbReference type="SMART" id="SM00320">
    <property type="entry name" value="WD40"/>
    <property type="match status" value="5"/>
</dbReference>
<evidence type="ECO:0000256" key="2">
    <source>
        <dbReference type="ARBA" id="ARBA00022737"/>
    </source>
</evidence>